<dbReference type="AlphaFoldDB" id="A0A835K0J1"/>
<reference evidence="1 2" key="1">
    <citation type="submission" date="2020-10" db="EMBL/GenBank/DDBJ databases">
        <title>Plant Genome Project.</title>
        <authorList>
            <person name="Zhang R.-G."/>
        </authorList>
    </citation>
    <scope>NUCLEOTIDE SEQUENCE [LARGE SCALE GENOMIC DNA]</scope>
    <source>
        <strain evidence="1">FAFU-HL-1</strain>
        <tissue evidence="1">Leaf</tissue>
    </source>
</reference>
<name>A0A835K0J1_9ROSI</name>
<dbReference type="EMBL" id="JADGMS010000006">
    <property type="protein sequence ID" value="KAF9680850.1"/>
    <property type="molecule type" value="Genomic_DNA"/>
</dbReference>
<proteinExistence type="predicted"/>
<dbReference type="Proteomes" id="UP000657918">
    <property type="component" value="Unassembled WGS sequence"/>
</dbReference>
<sequence length="113" mass="12999">MLELDTLIRSMDIKHSELPPSLETSVQNTYFNSSSPPRPVFSCTSRSYLLLSASCKFPLNSYYHLRLRHKGKHATGITFLEHTQCNTDNKEIRENSRRTRFRGNKVTAIPVIT</sequence>
<accession>A0A835K0J1</accession>
<keyword evidence="2" id="KW-1185">Reference proteome</keyword>
<evidence type="ECO:0000313" key="1">
    <source>
        <dbReference type="EMBL" id="KAF9680850.1"/>
    </source>
</evidence>
<comment type="caution">
    <text evidence="1">The sequence shown here is derived from an EMBL/GenBank/DDBJ whole genome shotgun (WGS) entry which is preliminary data.</text>
</comment>
<gene>
    <name evidence="1" type="ORF">SADUNF_Sadunf06G0164200</name>
</gene>
<evidence type="ECO:0000313" key="2">
    <source>
        <dbReference type="Proteomes" id="UP000657918"/>
    </source>
</evidence>
<protein>
    <submittedName>
        <fullName evidence="1">Uncharacterized protein</fullName>
    </submittedName>
</protein>
<organism evidence="1 2">
    <name type="scientific">Salix dunnii</name>
    <dbReference type="NCBI Taxonomy" id="1413687"/>
    <lineage>
        <taxon>Eukaryota</taxon>
        <taxon>Viridiplantae</taxon>
        <taxon>Streptophyta</taxon>
        <taxon>Embryophyta</taxon>
        <taxon>Tracheophyta</taxon>
        <taxon>Spermatophyta</taxon>
        <taxon>Magnoliopsida</taxon>
        <taxon>eudicotyledons</taxon>
        <taxon>Gunneridae</taxon>
        <taxon>Pentapetalae</taxon>
        <taxon>rosids</taxon>
        <taxon>fabids</taxon>
        <taxon>Malpighiales</taxon>
        <taxon>Salicaceae</taxon>
        <taxon>Saliceae</taxon>
        <taxon>Salix</taxon>
    </lineage>
</organism>